<comment type="caution">
    <text evidence="1">The sequence shown here is derived from an EMBL/GenBank/DDBJ whole genome shotgun (WGS) entry which is preliminary data.</text>
</comment>
<protein>
    <recommendedName>
        <fullName evidence="3">Peptidase S9 prolyl oligopeptidase catalytic domain-containing protein</fullName>
    </recommendedName>
</protein>
<evidence type="ECO:0000313" key="1">
    <source>
        <dbReference type="EMBL" id="THE40542.1"/>
    </source>
</evidence>
<name>A0ABY2PWV1_9ENTR</name>
<keyword evidence="2" id="KW-1185">Reference proteome</keyword>
<sequence>MAFHEKKFDHMNGTTITYIEDPYPIENYRGERKLIIIFQSLGDEKSSDDDKRYPYTLLAGLKHFNVRKIYIKDDHGMVGDYYLGINGTLNTKDAVIYFINEKIKEYKLLKEDVIMLGFSKGGYAALLFSHEIGVGAAICAIPQFDLVKWIDKFKSHLSYIYPKEASDSDKEFYSEHLGEVIRRTLTPPGRIYLVTSRNDETYSDHIPHLIDAINYMKRSKLIVFHNDEMFVTRHNNVVKNSLNEIMFFISSELVSSRLKNNM</sequence>
<dbReference type="RefSeq" id="WP_048222104.1">
    <property type="nucleotide sequence ID" value="NZ_QFVP01000003.1"/>
</dbReference>
<proteinExistence type="predicted"/>
<accession>A0ABY2PWV1</accession>
<evidence type="ECO:0008006" key="3">
    <source>
        <dbReference type="Google" id="ProtNLM"/>
    </source>
</evidence>
<organism evidence="1 2">
    <name type="scientific">Citrobacter murliniae</name>
    <dbReference type="NCBI Taxonomy" id="67829"/>
    <lineage>
        <taxon>Bacteria</taxon>
        <taxon>Pseudomonadati</taxon>
        <taxon>Pseudomonadota</taxon>
        <taxon>Gammaproteobacteria</taxon>
        <taxon>Enterobacterales</taxon>
        <taxon>Enterobacteriaceae</taxon>
        <taxon>Citrobacter</taxon>
        <taxon>Citrobacter freundii complex</taxon>
    </lineage>
</organism>
<evidence type="ECO:0000313" key="2">
    <source>
        <dbReference type="Proteomes" id="UP000306790"/>
    </source>
</evidence>
<dbReference type="Gene3D" id="3.40.50.1820">
    <property type="entry name" value="alpha/beta hydrolase"/>
    <property type="match status" value="1"/>
</dbReference>
<gene>
    <name evidence="1" type="ORF">DJ535_06845</name>
</gene>
<reference evidence="1 2" key="1">
    <citation type="submission" date="2018-05" db="EMBL/GenBank/DDBJ databases">
        <title>Isolation and genomic analyses of lactose-positive bacteria from faecal samples of preterm neonates.</title>
        <authorList>
            <person name="Chen Y."/>
            <person name="Brook T.C."/>
            <person name="O'Neill I."/>
            <person name="Soe C.Z."/>
            <person name="Hall L.J."/>
            <person name="Hoyles L."/>
        </authorList>
    </citation>
    <scope>NUCLEOTIDE SEQUENCE [LARGE SCALE GENOMIC DNA]</scope>
    <source>
        <strain evidence="1 2">P080C CL</strain>
    </source>
</reference>
<dbReference type="SUPFAM" id="SSF53474">
    <property type="entry name" value="alpha/beta-Hydrolases"/>
    <property type="match status" value="1"/>
</dbReference>
<dbReference type="EMBL" id="QFVP01000003">
    <property type="protein sequence ID" value="THE40542.1"/>
    <property type="molecule type" value="Genomic_DNA"/>
</dbReference>
<dbReference type="Proteomes" id="UP000306790">
    <property type="component" value="Unassembled WGS sequence"/>
</dbReference>
<dbReference type="InterPro" id="IPR029058">
    <property type="entry name" value="AB_hydrolase_fold"/>
</dbReference>